<dbReference type="GO" id="GO:0003700">
    <property type="term" value="F:DNA-binding transcription factor activity"/>
    <property type="evidence" value="ECO:0007669"/>
    <property type="project" value="TreeGrafter"/>
</dbReference>
<dbReference type="PANTHER" id="PTHR33221:SF2">
    <property type="entry name" value="TRANSCRIPTIONAL REGULATOR"/>
    <property type="match status" value="1"/>
</dbReference>
<dbReference type="GO" id="GO:0005829">
    <property type="term" value="C:cytosol"/>
    <property type="evidence" value="ECO:0007669"/>
    <property type="project" value="TreeGrafter"/>
</dbReference>
<keyword evidence="2" id="KW-1185">Reference proteome</keyword>
<dbReference type="PROSITE" id="PS01332">
    <property type="entry name" value="HTH_RRF2_1"/>
    <property type="match status" value="1"/>
</dbReference>
<gene>
    <name evidence="1" type="ORF">GC105_08670</name>
</gene>
<dbReference type="InterPro" id="IPR030489">
    <property type="entry name" value="TR_Rrf2-type_CS"/>
</dbReference>
<reference evidence="1 2" key="1">
    <citation type="submission" date="2019-10" db="EMBL/GenBank/DDBJ databases">
        <title>Alkalibaculum tamaniensis sp.nov., a new alkaliphilic acetogen, isolated on methoxylated aromatics from a mud volcano.</title>
        <authorList>
            <person name="Khomyakova M.A."/>
            <person name="Merkel A.Y."/>
            <person name="Bonch-Osmolovskaya E.A."/>
            <person name="Slobodkin A.I."/>
        </authorList>
    </citation>
    <scope>NUCLEOTIDE SEQUENCE [LARGE SCALE GENOMIC DNA]</scope>
    <source>
        <strain evidence="1 2">M08DMB</strain>
    </source>
</reference>
<comment type="caution">
    <text evidence="1">The sequence shown here is derived from an EMBL/GenBank/DDBJ whole genome shotgun (WGS) entry which is preliminary data.</text>
</comment>
<protein>
    <submittedName>
        <fullName evidence="1">Rrf2 family transcriptional regulator</fullName>
    </submittedName>
</protein>
<dbReference type="InterPro" id="IPR036390">
    <property type="entry name" value="WH_DNA-bd_sf"/>
</dbReference>
<dbReference type="AlphaFoldDB" id="A0A6A7K977"/>
<dbReference type="EMBL" id="WHNX01000011">
    <property type="protein sequence ID" value="MPW25861.1"/>
    <property type="molecule type" value="Genomic_DNA"/>
</dbReference>
<dbReference type="NCBIfam" id="TIGR00738">
    <property type="entry name" value="rrf2_super"/>
    <property type="match status" value="1"/>
</dbReference>
<dbReference type="Pfam" id="PF02082">
    <property type="entry name" value="Rrf2"/>
    <property type="match status" value="1"/>
</dbReference>
<evidence type="ECO:0000313" key="2">
    <source>
        <dbReference type="Proteomes" id="UP000440004"/>
    </source>
</evidence>
<dbReference type="RefSeq" id="WP_152803741.1">
    <property type="nucleotide sequence ID" value="NZ_WHNX01000011.1"/>
</dbReference>
<sequence>MKITQEADYALRIVLNLSKLGMDNRIDAKSLSEEERIPTRFTLKILRKLTQGGITRAYRGVHGGYALNQNPQDLNLKIVIELIDGPICVNRCVYDKEFCNLKRTNHCSIHHVLGEVKDLLTDKLESVNFKDLLEK</sequence>
<dbReference type="PANTHER" id="PTHR33221">
    <property type="entry name" value="WINGED HELIX-TURN-HELIX TRANSCRIPTIONAL REGULATOR, RRF2 FAMILY"/>
    <property type="match status" value="1"/>
</dbReference>
<proteinExistence type="predicted"/>
<dbReference type="InterPro" id="IPR000944">
    <property type="entry name" value="Tscrpt_reg_Rrf2"/>
</dbReference>
<organism evidence="1 2">
    <name type="scientific">Alkalibaculum sporogenes</name>
    <dbReference type="NCBI Taxonomy" id="2655001"/>
    <lineage>
        <taxon>Bacteria</taxon>
        <taxon>Bacillati</taxon>
        <taxon>Bacillota</taxon>
        <taxon>Clostridia</taxon>
        <taxon>Eubacteriales</taxon>
        <taxon>Eubacteriaceae</taxon>
        <taxon>Alkalibaculum</taxon>
    </lineage>
</organism>
<evidence type="ECO:0000313" key="1">
    <source>
        <dbReference type="EMBL" id="MPW25861.1"/>
    </source>
</evidence>
<dbReference type="InterPro" id="IPR036388">
    <property type="entry name" value="WH-like_DNA-bd_sf"/>
</dbReference>
<name>A0A6A7K977_9FIRM</name>
<dbReference type="Proteomes" id="UP000440004">
    <property type="component" value="Unassembled WGS sequence"/>
</dbReference>
<dbReference type="SUPFAM" id="SSF46785">
    <property type="entry name" value="Winged helix' DNA-binding domain"/>
    <property type="match status" value="1"/>
</dbReference>
<dbReference type="Gene3D" id="1.10.10.10">
    <property type="entry name" value="Winged helix-like DNA-binding domain superfamily/Winged helix DNA-binding domain"/>
    <property type="match status" value="1"/>
</dbReference>
<accession>A0A6A7K977</accession>
<dbReference type="PROSITE" id="PS51197">
    <property type="entry name" value="HTH_RRF2_2"/>
    <property type="match status" value="1"/>
</dbReference>